<keyword evidence="2" id="KW-1185">Reference proteome</keyword>
<evidence type="ECO:0008006" key="3">
    <source>
        <dbReference type="Google" id="ProtNLM"/>
    </source>
</evidence>
<proteinExistence type="predicted"/>
<name>Q6MU38_MYCMS</name>
<evidence type="ECO:0000313" key="2">
    <source>
        <dbReference type="Proteomes" id="UP000001016"/>
    </source>
</evidence>
<gene>
    <name evidence="1" type="ordered locus">MSC_0203</name>
</gene>
<dbReference type="PATRIC" id="fig|272632.4.peg.214"/>
<dbReference type="Proteomes" id="UP000001016">
    <property type="component" value="Chromosome"/>
</dbReference>
<dbReference type="eggNOG" id="COG3291">
    <property type="taxonomic scope" value="Bacteria"/>
</dbReference>
<evidence type="ECO:0000313" key="1">
    <source>
        <dbReference type="EMBL" id="CAE76848.1"/>
    </source>
</evidence>
<dbReference type="InterPro" id="IPR005046">
    <property type="entry name" value="DUF285"/>
</dbReference>
<dbReference type="EMBL" id="BX293980">
    <property type="protein sequence ID" value="CAE76848.1"/>
    <property type="molecule type" value="Genomic_DNA"/>
</dbReference>
<accession>Q6MU38</accession>
<protein>
    <recommendedName>
        <fullName evidence="3">BspA family leucine-rich repeat surface protein</fullName>
    </recommendedName>
</protein>
<sequence>MFFVLHKQPLRLLFSFLSKSLQIKVLTNTLKIERIFMSENIKQAIYNFDQTECLEIGYFTNDKDKIQIEQFKSTTKKVPSVLPKEITSLAQAFKDNQNESIDGIQYWDTSNVTDMYSMFFNASSFNQDISNWNTSNVTDMGEMFCFAESFNQPIGKWETSKVKNMRYMFCWAYKFNQPISNWNVLNVTNMDSMFYYAEKFNQDLSNWNVLKVKREFQNIGASNPNWKPKHKPKFNK</sequence>
<dbReference type="Pfam" id="PF03382">
    <property type="entry name" value="DUF285"/>
    <property type="match status" value="1"/>
</dbReference>
<dbReference type="KEGG" id="mmy:MSC_0203"/>
<dbReference type="NCBIfam" id="TIGR02167">
    <property type="entry name" value="Liste_lipo_26"/>
    <property type="match status" value="4"/>
</dbReference>
<dbReference type="AlphaFoldDB" id="Q6MU38"/>
<reference evidence="1 2" key="1">
    <citation type="journal article" date="2004" name="Genome Res.">
        <title>The genome sequence of Mycoplasma mycoides subsp. mycoides SC type strain PG1T, the causative agent of contagious bovine pleuropneumonia (CBPP).</title>
        <authorList>
            <person name="Westberg J."/>
            <person name="Persson A."/>
            <person name="Holmberg A."/>
            <person name="Goesmann A."/>
            <person name="Lundeberg J."/>
            <person name="Johansson K.-E."/>
            <person name="Pettersson B."/>
            <person name="Uhlen M."/>
        </authorList>
    </citation>
    <scope>NUCLEOTIDE SEQUENCE [LARGE SCALE GENOMIC DNA]</scope>
    <source>
        <strain evidence="1 2">PG1</strain>
    </source>
</reference>
<dbReference type="STRING" id="272632.MSC_0203"/>
<dbReference type="InterPro" id="IPR011889">
    <property type="entry name" value="Liste_lipo_26"/>
</dbReference>
<organism evidence="1 2">
    <name type="scientific">Mycoplasma mycoides subsp. mycoides SC (strain CCUG 32753 / NCTC 10114 / PG1)</name>
    <dbReference type="NCBI Taxonomy" id="272632"/>
    <lineage>
        <taxon>Bacteria</taxon>
        <taxon>Bacillati</taxon>
        <taxon>Mycoplasmatota</taxon>
        <taxon>Mollicutes</taxon>
        <taxon>Mycoplasmataceae</taxon>
        <taxon>Mycoplasma</taxon>
    </lineage>
</organism>
<dbReference type="HOGENOM" id="CLU_025777_3_0_14"/>